<evidence type="ECO:0000313" key="2">
    <source>
        <dbReference type="Proteomes" id="UP000267096"/>
    </source>
</evidence>
<dbReference type="EMBL" id="UYRR01034601">
    <property type="protein sequence ID" value="VDK61516.1"/>
    <property type="molecule type" value="Genomic_DNA"/>
</dbReference>
<organism evidence="3">
    <name type="scientific">Anisakis simplex</name>
    <name type="common">Herring worm</name>
    <dbReference type="NCBI Taxonomy" id="6269"/>
    <lineage>
        <taxon>Eukaryota</taxon>
        <taxon>Metazoa</taxon>
        <taxon>Ecdysozoa</taxon>
        <taxon>Nematoda</taxon>
        <taxon>Chromadorea</taxon>
        <taxon>Rhabditida</taxon>
        <taxon>Spirurina</taxon>
        <taxon>Ascaridomorpha</taxon>
        <taxon>Ascaridoidea</taxon>
        <taxon>Anisakidae</taxon>
        <taxon>Anisakis</taxon>
        <taxon>Anisakis simplex complex</taxon>
    </lineage>
</organism>
<reference evidence="3" key="1">
    <citation type="submission" date="2017-02" db="UniProtKB">
        <authorList>
            <consortium name="WormBaseParasite"/>
        </authorList>
    </citation>
    <scope>IDENTIFICATION</scope>
</reference>
<dbReference type="AlphaFoldDB" id="A0A0M3KBQ9"/>
<gene>
    <name evidence="1" type="ORF">ASIM_LOCUS17807</name>
</gene>
<sequence length="88" mass="9704">MDCWDVLGLLLDDKDIDGCCCWDNNELEDIELLLLRVFDRDEVEIGGRGLGIVVSKFCEVDGSDSTCCACCCACKRAADCDDNNEDVD</sequence>
<reference evidence="1 2" key="2">
    <citation type="submission" date="2018-11" db="EMBL/GenBank/DDBJ databases">
        <authorList>
            <consortium name="Pathogen Informatics"/>
        </authorList>
    </citation>
    <scope>NUCLEOTIDE SEQUENCE [LARGE SCALE GENOMIC DNA]</scope>
</reference>
<keyword evidence="2" id="KW-1185">Reference proteome</keyword>
<dbReference type="Proteomes" id="UP000267096">
    <property type="component" value="Unassembled WGS sequence"/>
</dbReference>
<evidence type="ECO:0000313" key="3">
    <source>
        <dbReference type="WBParaSite" id="ASIM_0001840601-mRNA-1"/>
    </source>
</evidence>
<protein>
    <submittedName>
        <fullName evidence="1 3">Uncharacterized protein</fullName>
    </submittedName>
</protein>
<evidence type="ECO:0000313" key="1">
    <source>
        <dbReference type="EMBL" id="VDK61516.1"/>
    </source>
</evidence>
<accession>A0A0M3KBQ9</accession>
<name>A0A0M3KBQ9_ANISI</name>
<dbReference type="WBParaSite" id="ASIM_0001840601-mRNA-1">
    <property type="protein sequence ID" value="ASIM_0001840601-mRNA-1"/>
    <property type="gene ID" value="ASIM_0001840601"/>
</dbReference>
<proteinExistence type="predicted"/>